<evidence type="ECO:0008006" key="3">
    <source>
        <dbReference type="Google" id="ProtNLM"/>
    </source>
</evidence>
<dbReference type="EMBL" id="WHWB01033535">
    <property type="protein sequence ID" value="KAJ7419267.1"/>
    <property type="molecule type" value="Genomic_DNA"/>
</dbReference>
<reference evidence="1" key="1">
    <citation type="submission" date="2019-10" db="EMBL/GenBank/DDBJ databases">
        <authorList>
            <person name="Soares A.E.R."/>
            <person name="Aleixo A."/>
            <person name="Schneider P."/>
            <person name="Miyaki C.Y."/>
            <person name="Schneider M.P."/>
            <person name="Mello C."/>
            <person name="Vasconcelos A.T.R."/>
        </authorList>
    </citation>
    <scope>NUCLEOTIDE SEQUENCE</scope>
    <source>
        <tissue evidence="1">Muscle</tissue>
    </source>
</reference>
<protein>
    <recommendedName>
        <fullName evidence="3">RM55 protein</fullName>
    </recommendedName>
</protein>
<organism evidence="1 2">
    <name type="scientific">Willisornis vidua</name>
    <name type="common">Xingu scale-backed antbird</name>
    <dbReference type="NCBI Taxonomy" id="1566151"/>
    <lineage>
        <taxon>Eukaryota</taxon>
        <taxon>Metazoa</taxon>
        <taxon>Chordata</taxon>
        <taxon>Craniata</taxon>
        <taxon>Vertebrata</taxon>
        <taxon>Euteleostomi</taxon>
        <taxon>Archelosauria</taxon>
        <taxon>Archosauria</taxon>
        <taxon>Dinosauria</taxon>
        <taxon>Saurischia</taxon>
        <taxon>Theropoda</taxon>
        <taxon>Coelurosauria</taxon>
        <taxon>Aves</taxon>
        <taxon>Neognathae</taxon>
        <taxon>Neoaves</taxon>
        <taxon>Telluraves</taxon>
        <taxon>Australaves</taxon>
        <taxon>Passeriformes</taxon>
        <taxon>Thamnophilidae</taxon>
        <taxon>Willisornis</taxon>
    </lineage>
</organism>
<proteinExistence type="predicted"/>
<evidence type="ECO:0000313" key="1">
    <source>
        <dbReference type="EMBL" id="KAJ7419267.1"/>
    </source>
</evidence>
<evidence type="ECO:0000313" key="2">
    <source>
        <dbReference type="Proteomes" id="UP001145742"/>
    </source>
</evidence>
<sequence>MNHLLKVTAEISEVEAKYSKTVSSKLDQFNPPVGTSLATWLPLDSTTLPEAERKARLRRHFPGKPKPRTEETFEGIDLDTYKRFWKK</sequence>
<dbReference type="Proteomes" id="UP001145742">
    <property type="component" value="Unassembled WGS sequence"/>
</dbReference>
<accession>A0ABQ9DD19</accession>
<comment type="caution">
    <text evidence="1">The sequence shown here is derived from an EMBL/GenBank/DDBJ whole genome shotgun (WGS) entry which is preliminary data.</text>
</comment>
<keyword evidence="2" id="KW-1185">Reference proteome</keyword>
<name>A0ABQ9DD19_9PASS</name>
<gene>
    <name evidence="1" type="ORF">WISP_54989</name>
</gene>